<evidence type="ECO:0000256" key="1">
    <source>
        <dbReference type="ARBA" id="ARBA00023157"/>
    </source>
</evidence>
<comment type="caution">
    <text evidence="5">The sequence shown here is derived from an EMBL/GenBank/DDBJ whole genome shotgun (WGS) entry which is preliminary data.</text>
</comment>
<evidence type="ECO:0000313" key="6">
    <source>
        <dbReference type="Proteomes" id="UP001046870"/>
    </source>
</evidence>
<dbReference type="Proteomes" id="UP001046870">
    <property type="component" value="Chromosome 2"/>
</dbReference>
<evidence type="ECO:0000256" key="2">
    <source>
        <dbReference type="PROSITE-ProRule" id="PRU00039"/>
    </source>
</evidence>
<organism evidence="5 6">
    <name type="scientific">Megalops atlanticus</name>
    <name type="common">Tarpon</name>
    <name type="synonym">Clupea gigantea</name>
    <dbReference type="NCBI Taxonomy" id="7932"/>
    <lineage>
        <taxon>Eukaryota</taxon>
        <taxon>Metazoa</taxon>
        <taxon>Chordata</taxon>
        <taxon>Craniata</taxon>
        <taxon>Vertebrata</taxon>
        <taxon>Euteleostomi</taxon>
        <taxon>Actinopterygii</taxon>
        <taxon>Neopterygii</taxon>
        <taxon>Teleostei</taxon>
        <taxon>Elopiformes</taxon>
        <taxon>Megalopidae</taxon>
        <taxon>Megalops</taxon>
    </lineage>
</organism>
<dbReference type="PANTHER" id="PTHR11339">
    <property type="entry name" value="EXTRACELLULAR MATRIX GLYCOPROTEIN RELATED"/>
    <property type="match status" value="1"/>
</dbReference>
<dbReference type="SUPFAM" id="SSF57567">
    <property type="entry name" value="Serine protease inhibitors"/>
    <property type="match status" value="2"/>
</dbReference>
<proteinExistence type="predicted"/>
<name>A0A9D3QDV9_MEGAT</name>
<evidence type="ECO:0000259" key="3">
    <source>
        <dbReference type="PROSITE" id="PS01225"/>
    </source>
</evidence>
<feature type="domain" description="CTCK" evidence="3">
    <location>
        <begin position="321"/>
        <end position="408"/>
    </location>
</feature>
<dbReference type="InterPro" id="IPR006207">
    <property type="entry name" value="Cys_knot_C"/>
</dbReference>
<sequence length="415" mass="44999">MSGRHGVSAAPPVVEDCQYEIRPSYSIHSQEERTAPPLEQHTACNTHSCMPVCPDGQVFSTCASSCPYTCEDLWPEAQCVPGPCQPGCTCAPGRVLLEGSCVPHAACPCSSLSLYGTQNQTLGEHREKIPPGTVLQSLCNTCICEGGVFNCTEDSCDVDYRAVLRARRYGGAECEGPARRSRPCRAPDCACPVGERWRRSVPGQAPACERSCAQMYLAAPLNCTGQGAEEGCVCQEGLYRNAEGRCVIAALCECEEAGVRREAGSEWVEGCQACRCVNGLKECQSGCPSLQCEEGEVKVEETGSCCPVCKKEFPGEPVPECRRYTEVRNITKGDCRLDNVEVSYCRGRCLSRTDVILEEPYLQAVCDCCSYRLDPENPVRFLSLSCDSGQTEPVVLPIIHSCECTSCQGGDLSRR</sequence>
<dbReference type="CDD" id="cd19941">
    <property type="entry name" value="TIL"/>
    <property type="match status" value="2"/>
</dbReference>
<dbReference type="OrthoDB" id="6262482at2759"/>
<evidence type="ECO:0000259" key="4">
    <source>
        <dbReference type="PROSITE" id="PS50184"/>
    </source>
</evidence>
<dbReference type="Gene3D" id="2.10.25.10">
    <property type="entry name" value="Laminin"/>
    <property type="match status" value="2"/>
</dbReference>
<dbReference type="FunFam" id="2.10.25.10:FF:000055">
    <property type="entry name" value="alpha-tectorin isoform X1"/>
    <property type="match status" value="1"/>
</dbReference>
<dbReference type="PROSITE" id="PS01225">
    <property type="entry name" value="CTCK_2"/>
    <property type="match status" value="1"/>
</dbReference>
<dbReference type="InterPro" id="IPR050780">
    <property type="entry name" value="Mucin_vWF_Thrombospondin_sf"/>
</dbReference>
<dbReference type="AlphaFoldDB" id="A0A9D3QDV9"/>
<dbReference type="InterPro" id="IPR036084">
    <property type="entry name" value="Ser_inhib-like_sf"/>
</dbReference>
<dbReference type="PANTHER" id="PTHR11339:SF395">
    <property type="entry name" value="GH18 DOMAIN-CONTAINING PROTEIN"/>
    <property type="match status" value="1"/>
</dbReference>
<comment type="caution">
    <text evidence="2">Lacks conserved residue(s) required for the propagation of feature annotation.</text>
</comment>
<keyword evidence="6" id="KW-1185">Reference proteome</keyword>
<dbReference type="PROSITE" id="PS01208">
    <property type="entry name" value="VWFC_1"/>
    <property type="match status" value="1"/>
</dbReference>
<dbReference type="EMBL" id="JAFDVH010000002">
    <property type="protein sequence ID" value="KAG7488694.1"/>
    <property type="molecule type" value="Genomic_DNA"/>
</dbReference>
<gene>
    <name evidence="5" type="ORF">MATL_G00036430</name>
</gene>
<dbReference type="InterPro" id="IPR002919">
    <property type="entry name" value="TIL_dom"/>
</dbReference>
<reference evidence="5" key="1">
    <citation type="submission" date="2021-01" db="EMBL/GenBank/DDBJ databases">
        <authorList>
            <person name="Zahm M."/>
            <person name="Roques C."/>
            <person name="Cabau C."/>
            <person name="Klopp C."/>
            <person name="Donnadieu C."/>
            <person name="Jouanno E."/>
            <person name="Lampietro C."/>
            <person name="Louis A."/>
            <person name="Herpin A."/>
            <person name="Echchiki A."/>
            <person name="Berthelot C."/>
            <person name="Parey E."/>
            <person name="Roest-Crollius H."/>
            <person name="Braasch I."/>
            <person name="Postlethwait J."/>
            <person name="Bobe J."/>
            <person name="Montfort J."/>
            <person name="Bouchez O."/>
            <person name="Begum T."/>
            <person name="Mejri S."/>
            <person name="Adams A."/>
            <person name="Chen W.-J."/>
            <person name="Guiguen Y."/>
        </authorList>
    </citation>
    <scope>NUCLEOTIDE SEQUENCE</scope>
    <source>
        <strain evidence="5">YG-15Mar2019-1</strain>
        <tissue evidence="5">Brain</tissue>
    </source>
</reference>
<feature type="domain" description="VWFC" evidence="4">
    <location>
        <begin position="254"/>
        <end position="310"/>
    </location>
</feature>
<keyword evidence="1" id="KW-1015">Disulfide bond</keyword>
<protein>
    <submittedName>
        <fullName evidence="5">Uncharacterized protein</fullName>
    </submittedName>
</protein>
<dbReference type="Pfam" id="PF01826">
    <property type="entry name" value="TIL"/>
    <property type="match status" value="2"/>
</dbReference>
<accession>A0A9D3QDV9</accession>
<dbReference type="SUPFAM" id="SSF57603">
    <property type="entry name" value="FnI-like domain"/>
    <property type="match status" value="1"/>
</dbReference>
<dbReference type="PROSITE" id="PS50184">
    <property type="entry name" value="VWFC_2"/>
    <property type="match status" value="1"/>
</dbReference>
<dbReference type="InterPro" id="IPR001007">
    <property type="entry name" value="VWF_dom"/>
</dbReference>
<evidence type="ECO:0000313" key="5">
    <source>
        <dbReference type="EMBL" id="KAG7488694.1"/>
    </source>
</evidence>